<reference evidence="2 3" key="1">
    <citation type="submission" date="2019-05" db="EMBL/GenBank/DDBJ databases">
        <title>Emergence of the Ug99 lineage of the wheat stem rust pathogen through somatic hybridization.</title>
        <authorList>
            <person name="Li F."/>
            <person name="Upadhyaya N.M."/>
            <person name="Sperschneider J."/>
            <person name="Matny O."/>
            <person name="Nguyen-Phuc H."/>
            <person name="Mago R."/>
            <person name="Raley C."/>
            <person name="Miller M.E."/>
            <person name="Silverstein K.A.T."/>
            <person name="Henningsen E."/>
            <person name="Hirsch C.D."/>
            <person name="Visser B."/>
            <person name="Pretorius Z.A."/>
            <person name="Steffenson B.J."/>
            <person name="Schwessinger B."/>
            <person name="Dodds P.N."/>
            <person name="Figueroa M."/>
        </authorList>
    </citation>
    <scope>NUCLEOTIDE SEQUENCE [LARGE SCALE GENOMIC DNA]</scope>
    <source>
        <strain evidence="2 3">Ug99</strain>
    </source>
</reference>
<protein>
    <submittedName>
        <fullName evidence="2">Uncharacterized protein</fullName>
    </submittedName>
</protein>
<organism evidence="2 3">
    <name type="scientific">Puccinia graminis f. sp. tritici</name>
    <dbReference type="NCBI Taxonomy" id="56615"/>
    <lineage>
        <taxon>Eukaryota</taxon>
        <taxon>Fungi</taxon>
        <taxon>Dikarya</taxon>
        <taxon>Basidiomycota</taxon>
        <taxon>Pucciniomycotina</taxon>
        <taxon>Pucciniomycetes</taxon>
        <taxon>Pucciniales</taxon>
        <taxon>Pucciniaceae</taxon>
        <taxon>Puccinia</taxon>
    </lineage>
</organism>
<feature type="compositionally biased region" description="Polar residues" evidence="1">
    <location>
        <begin position="439"/>
        <end position="459"/>
    </location>
</feature>
<feature type="compositionally biased region" description="Basic and acidic residues" evidence="1">
    <location>
        <begin position="328"/>
        <end position="348"/>
    </location>
</feature>
<proteinExistence type="predicted"/>
<dbReference type="EMBL" id="VDEP01000214">
    <property type="protein sequence ID" value="KAA1122870.1"/>
    <property type="molecule type" value="Genomic_DNA"/>
</dbReference>
<comment type="caution">
    <text evidence="2">The sequence shown here is derived from an EMBL/GenBank/DDBJ whole genome shotgun (WGS) entry which is preliminary data.</text>
</comment>
<accession>A0A5B0RB25</accession>
<evidence type="ECO:0000256" key="1">
    <source>
        <dbReference type="SAM" id="MobiDB-lite"/>
    </source>
</evidence>
<feature type="region of interest" description="Disordered" evidence="1">
    <location>
        <begin position="237"/>
        <end position="459"/>
    </location>
</feature>
<feature type="compositionally biased region" description="Basic and acidic residues" evidence="1">
    <location>
        <begin position="271"/>
        <end position="284"/>
    </location>
</feature>
<gene>
    <name evidence="2" type="ORF">PGTUg99_006352</name>
</gene>
<feature type="region of interest" description="Disordered" evidence="1">
    <location>
        <begin position="1"/>
        <end position="25"/>
    </location>
</feature>
<evidence type="ECO:0000313" key="3">
    <source>
        <dbReference type="Proteomes" id="UP000325313"/>
    </source>
</evidence>
<feature type="compositionally biased region" description="Polar residues" evidence="1">
    <location>
        <begin position="396"/>
        <end position="405"/>
    </location>
</feature>
<dbReference type="AlphaFoldDB" id="A0A5B0RB25"/>
<feature type="compositionally biased region" description="Basic and acidic residues" evidence="1">
    <location>
        <begin position="356"/>
        <end position="374"/>
    </location>
</feature>
<feature type="compositionally biased region" description="Basic and acidic residues" evidence="1">
    <location>
        <begin position="306"/>
        <end position="316"/>
    </location>
</feature>
<dbReference type="Proteomes" id="UP000325313">
    <property type="component" value="Unassembled WGS sequence"/>
</dbReference>
<feature type="compositionally biased region" description="Basic residues" evidence="1">
    <location>
        <begin position="383"/>
        <end position="394"/>
    </location>
</feature>
<evidence type="ECO:0000313" key="2">
    <source>
        <dbReference type="EMBL" id="KAA1122870.1"/>
    </source>
</evidence>
<name>A0A5B0RB25_PUCGR</name>
<sequence>MSSNSHSNHPLYAFLQSGPSRHHADPEISAARVEGTSPAEDADSEKIGADRVLNKHLISLLTTVQAHSSQLDQMVKHLNSLVRRVESVESIFSDGQEQIHQSVAEFRSDTEKIALQTADRINLTLQPTLKMFTDSLSTTNRQLEAVRSQVEQQNNTKDNQGLLLAKLEKDIHYLTIQANGLEPRLVAEKNEYLQRMSAIQKEFDTLNSSLGPIALMAPLLQAFLESQLRSSSRSKEQFEKSFTCHHNSHNGQGEISEKTVIRHSSAINMGRWREGNSTETSSKRPERHKTKRPVSSGVLGNVSEPRLLDDAEKNEVKQPIYIGPEDTQMSRDQEPEEVSSKIEAEHEPTTTQASESHSKDEVQTRADEPIELPRGRAPSSHLAARRSMSRRKSQAVRPNSTQQDPGSIDHALDLQKAHSKKRARSRTPTGLDREHTVHTKSISSTQLRRISSQQTTHNPTSCTILSEDCHHQQSNQVIGQAQINSVVHKKPLKKNRRPLLLEEHA</sequence>